<feature type="compositionally biased region" description="Basic and acidic residues" evidence="1">
    <location>
        <begin position="41"/>
        <end position="58"/>
    </location>
</feature>
<dbReference type="EnsemblMetazoa" id="Aqu2.1.40640_001">
    <property type="protein sequence ID" value="Aqu2.1.40640_001"/>
    <property type="gene ID" value="Aqu2.1.40640"/>
</dbReference>
<sequence length="97" mass="11351">PGSGSCSREHSSALLALWGRAARWKSTVPERERGRNKKHENKSEKDRSRKKDGKRVRGELRCTDKIIRREKVVIPNLQSQTRWQMHLSLIKTVKMFL</sequence>
<dbReference type="InParanoid" id="A0A1X7VLE5"/>
<evidence type="ECO:0000313" key="2">
    <source>
        <dbReference type="EnsemblMetazoa" id="Aqu2.1.40640_001"/>
    </source>
</evidence>
<name>A0A1X7VLE5_AMPQE</name>
<evidence type="ECO:0000256" key="1">
    <source>
        <dbReference type="SAM" id="MobiDB-lite"/>
    </source>
</evidence>
<feature type="region of interest" description="Disordered" evidence="1">
    <location>
        <begin position="26"/>
        <end position="58"/>
    </location>
</feature>
<proteinExistence type="predicted"/>
<dbReference type="AlphaFoldDB" id="A0A1X7VLE5"/>
<organism evidence="2">
    <name type="scientific">Amphimedon queenslandica</name>
    <name type="common">Sponge</name>
    <dbReference type="NCBI Taxonomy" id="400682"/>
    <lineage>
        <taxon>Eukaryota</taxon>
        <taxon>Metazoa</taxon>
        <taxon>Porifera</taxon>
        <taxon>Demospongiae</taxon>
        <taxon>Heteroscleromorpha</taxon>
        <taxon>Haplosclerida</taxon>
        <taxon>Niphatidae</taxon>
        <taxon>Amphimedon</taxon>
    </lineage>
</organism>
<reference evidence="2" key="1">
    <citation type="submission" date="2017-05" db="UniProtKB">
        <authorList>
            <consortium name="EnsemblMetazoa"/>
        </authorList>
    </citation>
    <scope>IDENTIFICATION</scope>
</reference>
<accession>A0A1X7VLE5</accession>
<protein>
    <submittedName>
        <fullName evidence="2">Uncharacterized protein</fullName>
    </submittedName>
</protein>